<evidence type="ECO:0000259" key="2">
    <source>
        <dbReference type="Pfam" id="PF20041"/>
    </source>
</evidence>
<dbReference type="InterPro" id="IPR050708">
    <property type="entry name" value="T6SS_VgrG/RHS"/>
</dbReference>
<sequence>MKKIIIPIGALLLSNLTYAQLSTISSNENYIQSKTYLDYNGTSPTKSSETVQYFDGLGRPKQIVNITASALGRDVVTHIEYDAFGRQVKDYLPVPQLSTSNGNYYSGPLGVYPNTYGNEKIYSEKNLENSPLDRILEQKQVGNDWTGKSVKFGYDTNGFNEVYQYITTTSWINGATKSVLSLSPATIYAPNQLYKNSVKDEDDNETIEFKNGKGQVLLVRKVKSSSEHIDTYYVYNEYDQLAFVIPPLAVHKPITDDLLNTLCYQNRYDGRGRLVEKKLPGKGWEYMVYDKQDRLVGTQDALLRTKGQWLYTQYDQFGRVVITGLATGGNRNAEQPLADGSNNMTRTNFVVFTRQGMDVYYNPGVTYPHASKWLTLLSVNYYDSYPAYSFNPTFPSTIQGEPVLTETPTADGRSTKGLPVMSFVKNIEDDNWTKNYTYYDQKGRAIGSHSINHLGGYTHTESRLDFAGLSQQTITKHKRLASDTERVITEVFEYDHQNRLLVHKHQVDSNPVEILAQNKYNEISQLESKKVGGITASSPLQQIDYQYNIRGWLTQINDPANLGIDLFGYKINYNKVEGLEIPNADYPNQIVKPKYNGNIAEVSWKTLTEDNEPLKRYGYVYDPLNRLTGGFYQKDTNPYAKEYNELLAYDVNGNVLNLVRSQGLLPGSTTTLMIDNLKYDYVGNKLVKVTDQQQNSSGYPYSSTPNIIGYDNDTGDGNGNMISQPDKGISSIQYNYLNLPKQITQNSIVTQYIYRVDGVKVKKLFGDLETDYLDGFQYKSTRPSEIDGTIDPNETPEMMLRIVPTTEGYYDALLNQYVYNFTDHLGNVRLSYTDTNKDGIIQARQYLSRVCDNPRPGNSPLCFNVWKPGEIVEVNNYYPFGLLHNYTATTQNAYQYKYNGKELQESGMYDYGARMYMPDLGRWGVVDPLAEKMTRHSPYNYAFNNPLRFIDPDGREATDWYRNKKTGDYVWKDTNKQIAGYEHLGKKYQFGESNNGQDRMYYLHANGSATAKTGNNSVTLANVESGNSIRTINGEKITSSATSVSGLAVQGSVTFAPLITPGFTAAAGYVKDSYGNGKFYYSYGKANGLMIGVGGDFIPIKTTNPDKMFHIKDFEGYGNSYSGGVGATVSYGGSTDSNTTFMQNVNPNAWGKNKNGYTTGGVGYGFGLDVGAAWTRTNTKFINPDKK</sequence>
<dbReference type="InterPro" id="IPR045619">
    <property type="entry name" value="DUF6443"/>
</dbReference>
<evidence type="ECO:0000313" key="3">
    <source>
        <dbReference type="EMBL" id="QBA21242.1"/>
    </source>
</evidence>
<reference evidence="3" key="1">
    <citation type="submission" date="2019-01" db="EMBL/GenBank/DDBJ databases">
        <title>Whole Genome Sequencing for Putative Detection of Antimicrobial Resistance and Potential Virulence Factors in Chryseobacterium indologenes isolated from Nile Tilapia in Tanzania.</title>
        <authorList>
            <person name="Mwega E."/>
            <person name="Mutoloki S."/>
            <person name="Mugimba K."/>
            <person name="Colquhoun D."/>
            <person name="Mdegela R."/>
            <person name="Evensen O."/>
            <person name="Wasteson Y."/>
        </authorList>
    </citation>
    <scope>NUCLEOTIDE SEQUENCE [LARGE SCALE GENOMIC DNA]</scope>
    <source>
        <strain evidence="3">StR 01</strain>
    </source>
</reference>
<dbReference type="NCBIfam" id="TIGR03696">
    <property type="entry name" value="Rhs_assc_core"/>
    <property type="match status" value="1"/>
</dbReference>
<dbReference type="PANTHER" id="PTHR32305">
    <property type="match status" value="1"/>
</dbReference>
<gene>
    <name evidence="3" type="ORF">EU348_08580</name>
</gene>
<keyword evidence="1" id="KW-0732">Signal</keyword>
<name>A0A411DLI6_CHRID</name>
<feature type="chain" id="PRO_5019526787" evidence="1">
    <location>
        <begin position="20"/>
        <end position="1187"/>
    </location>
</feature>
<feature type="domain" description="DUF6443" evidence="2">
    <location>
        <begin position="34"/>
        <end position="154"/>
    </location>
</feature>
<dbReference type="InterPro" id="IPR022385">
    <property type="entry name" value="Rhs_assc_core"/>
</dbReference>
<organism evidence="3">
    <name type="scientific">Chryseobacterium indologenes</name>
    <name type="common">Flavobacterium indologenes</name>
    <dbReference type="NCBI Taxonomy" id="253"/>
    <lineage>
        <taxon>Bacteria</taxon>
        <taxon>Pseudomonadati</taxon>
        <taxon>Bacteroidota</taxon>
        <taxon>Flavobacteriia</taxon>
        <taxon>Flavobacteriales</taxon>
        <taxon>Weeksellaceae</taxon>
        <taxon>Chryseobacterium group</taxon>
        <taxon>Chryseobacterium</taxon>
    </lineage>
</organism>
<dbReference type="Pfam" id="PF20041">
    <property type="entry name" value="DUF6443"/>
    <property type="match status" value="1"/>
</dbReference>
<dbReference type="AlphaFoldDB" id="A0A411DLI6"/>
<dbReference type="PANTHER" id="PTHR32305:SF15">
    <property type="entry name" value="PROTEIN RHSA-RELATED"/>
    <property type="match status" value="1"/>
</dbReference>
<proteinExistence type="predicted"/>
<accession>A0A411DLI6</accession>
<dbReference type="Gene3D" id="2.180.10.10">
    <property type="entry name" value="RHS repeat-associated core"/>
    <property type="match status" value="1"/>
</dbReference>
<feature type="signal peptide" evidence="1">
    <location>
        <begin position="1"/>
        <end position="19"/>
    </location>
</feature>
<evidence type="ECO:0000256" key="1">
    <source>
        <dbReference type="SAM" id="SignalP"/>
    </source>
</evidence>
<dbReference type="EMBL" id="CP035532">
    <property type="protein sequence ID" value="QBA21242.1"/>
    <property type="molecule type" value="Genomic_DNA"/>
</dbReference>
<protein>
    <submittedName>
        <fullName evidence="3">RHS repeat-associated core domain-containing protein</fullName>
    </submittedName>
</protein>